<reference evidence="7 8" key="1">
    <citation type="submission" date="2018-10" db="EMBL/GenBank/DDBJ databases">
        <title>Natrarchaeobius chitinivorans gen. nov., sp. nov., and Natrarchaeobius haloalkaliphilus sp. nov., alkaliphilic, chitin-utilizing haloarchaea from hypersaline alkaline lakes.</title>
        <authorList>
            <person name="Sorokin D.Y."/>
            <person name="Elcheninov A.G."/>
            <person name="Kostrikina N.A."/>
            <person name="Bale N.J."/>
            <person name="Sinninghe Damste J.S."/>
            <person name="Khijniak T.V."/>
            <person name="Kublanov I.V."/>
            <person name="Toshchakov S.V."/>
        </authorList>
    </citation>
    <scope>NUCLEOTIDE SEQUENCE [LARGE SCALE GENOMIC DNA]</scope>
    <source>
        <strain evidence="7 8">AArcht-Sl</strain>
    </source>
</reference>
<evidence type="ECO:0000313" key="7">
    <source>
        <dbReference type="EMBL" id="RQG90232.1"/>
    </source>
</evidence>
<dbReference type="GO" id="GO:0004526">
    <property type="term" value="F:ribonuclease P activity"/>
    <property type="evidence" value="ECO:0007669"/>
    <property type="project" value="UniProtKB-UniRule"/>
</dbReference>
<dbReference type="GO" id="GO:0001682">
    <property type="term" value="P:tRNA 5'-leader removal"/>
    <property type="evidence" value="ECO:0007669"/>
    <property type="project" value="UniProtKB-UniRule"/>
</dbReference>
<keyword evidence="8" id="KW-1185">Reference proteome</keyword>
<protein>
    <recommendedName>
        <fullName evidence="6">Ribonuclease P protein component 3</fullName>
        <shortName evidence="6">RNase P component 3</shortName>
        <ecNumber evidence="6">3.1.26.5</ecNumber>
    </recommendedName>
    <alternativeName>
        <fullName evidence="6">Rpp30</fullName>
    </alternativeName>
</protein>
<keyword evidence="5 6" id="KW-0378">Hydrolase</keyword>
<comment type="subunit">
    <text evidence="6">Consists of a catalytic RNA component and at least 4-5 protein subunits.</text>
</comment>
<name>A0A3N6MXJ6_9EURY</name>
<gene>
    <name evidence="6" type="primary">rnp3</name>
    <name evidence="7" type="ORF">EA462_09620</name>
</gene>
<dbReference type="GO" id="GO:0005737">
    <property type="term" value="C:cytoplasm"/>
    <property type="evidence" value="ECO:0007669"/>
    <property type="project" value="UniProtKB-SubCell"/>
</dbReference>
<keyword evidence="2 6" id="KW-0819">tRNA processing</keyword>
<organism evidence="7 8">
    <name type="scientific">Natrarchaeobius halalkaliphilus</name>
    <dbReference type="NCBI Taxonomy" id="1679091"/>
    <lineage>
        <taxon>Archaea</taxon>
        <taxon>Methanobacteriati</taxon>
        <taxon>Methanobacteriota</taxon>
        <taxon>Stenosarchaea group</taxon>
        <taxon>Halobacteria</taxon>
        <taxon>Halobacteriales</taxon>
        <taxon>Natrialbaceae</taxon>
        <taxon>Natrarchaeobius</taxon>
    </lineage>
</organism>
<evidence type="ECO:0000256" key="5">
    <source>
        <dbReference type="ARBA" id="ARBA00022801"/>
    </source>
</evidence>
<dbReference type="GO" id="GO:0030677">
    <property type="term" value="C:ribonuclease P complex"/>
    <property type="evidence" value="ECO:0007669"/>
    <property type="project" value="UniProtKB-UniRule"/>
</dbReference>
<comment type="similarity">
    <text evidence="6">Belongs to the eukaryotic/archaeal RNase P protein component 3 family.</text>
</comment>
<dbReference type="Proteomes" id="UP000273828">
    <property type="component" value="Unassembled WGS sequence"/>
</dbReference>
<dbReference type="SUPFAM" id="SSF89550">
    <property type="entry name" value="PHP domain-like"/>
    <property type="match status" value="1"/>
</dbReference>
<keyword evidence="4 6" id="KW-0255">Endonuclease</keyword>
<accession>A0A3N6MXJ6</accession>
<keyword evidence="1 6" id="KW-0963">Cytoplasm</keyword>
<comment type="caution">
    <text evidence="7">The sequence shown here is derived from an EMBL/GenBank/DDBJ whole genome shotgun (WGS) entry which is preliminary data.</text>
</comment>
<evidence type="ECO:0000256" key="6">
    <source>
        <dbReference type="HAMAP-Rule" id="MF_00756"/>
    </source>
</evidence>
<comment type="function">
    <text evidence="6">Part of ribonuclease P, a protein complex that generates mature tRNA molecules by cleaving their 5'-ends.</text>
</comment>
<evidence type="ECO:0000256" key="4">
    <source>
        <dbReference type="ARBA" id="ARBA00022759"/>
    </source>
</evidence>
<dbReference type="InterPro" id="IPR016195">
    <property type="entry name" value="Pol/histidinol_Pase-like"/>
</dbReference>
<evidence type="ECO:0000256" key="1">
    <source>
        <dbReference type="ARBA" id="ARBA00022490"/>
    </source>
</evidence>
<dbReference type="EMBL" id="REFY01000003">
    <property type="protein sequence ID" value="RQG90232.1"/>
    <property type="molecule type" value="Genomic_DNA"/>
</dbReference>
<evidence type="ECO:0000313" key="8">
    <source>
        <dbReference type="Proteomes" id="UP000273828"/>
    </source>
</evidence>
<dbReference type="RefSeq" id="WP_124178334.1">
    <property type="nucleotide sequence ID" value="NZ_REFY01000003.1"/>
</dbReference>
<proteinExistence type="inferred from homology"/>
<evidence type="ECO:0000256" key="2">
    <source>
        <dbReference type="ARBA" id="ARBA00022694"/>
    </source>
</evidence>
<dbReference type="HAMAP" id="MF_00756">
    <property type="entry name" value="RNase_P_3"/>
    <property type="match status" value="1"/>
</dbReference>
<dbReference type="AlphaFoldDB" id="A0A3N6MXJ6"/>
<dbReference type="EC" id="3.1.26.5" evidence="6"/>
<dbReference type="OrthoDB" id="85765at2157"/>
<dbReference type="Gene3D" id="3.20.20.140">
    <property type="entry name" value="Metal-dependent hydrolases"/>
    <property type="match status" value="1"/>
</dbReference>
<dbReference type="InterPro" id="IPR002738">
    <property type="entry name" value="RNase_P_p30"/>
</dbReference>
<keyword evidence="3 6" id="KW-0540">Nuclease</keyword>
<dbReference type="Pfam" id="PF01876">
    <property type="entry name" value="RNase_P_p30"/>
    <property type="match status" value="1"/>
</dbReference>
<comment type="subcellular location">
    <subcellularLocation>
        <location evidence="6">Cytoplasm</location>
    </subcellularLocation>
</comment>
<comment type="catalytic activity">
    <reaction evidence="6">
        <text>Endonucleolytic cleavage of RNA, removing 5'-extranucleotides from tRNA precursor.</text>
        <dbReference type="EC" id="3.1.26.5"/>
    </reaction>
</comment>
<sequence length="234" mass="25661">MYEAVHAQPDGESTVATLVETAAAYGFEGVVVRNHSNARASYDATELRAEHDIDIVRGVEIRAENPQHASGAVGNFRTDETIVVVEGGTNDLNRFAVENEKVDVLAHPMANGGDVNHVMAKAAVENGVRLEFSLADVLRDHGGHRVRVIQSLRKLAEIVDYYDVPYVVSADPFSHLALRAPRELRALGDAIGLSSTFVEDGLDEWGRIATRNRRIQSESFIEPGVERGRYEADN</sequence>
<dbReference type="InterPro" id="IPR023539">
    <property type="entry name" value="RNase_P_comp-3_arc"/>
</dbReference>
<evidence type="ECO:0000256" key="3">
    <source>
        <dbReference type="ARBA" id="ARBA00022722"/>
    </source>
</evidence>